<keyword evidence="5 7" id="KW-0802">TPR repeat</keyword>
<evidence type="ECO:0000256" key="2">
    <source>
        <dbReference type="ARBA" id="ARBA00022737"/>
    </source>
</evidence>
<protein>
    <submittedName>
        <fullName evidence="9">TPR Domain containing protein</fullName>
    </submittedName>
</protein>
<dbReference type="EMBL" id="DS113263">
    <property type="protein sequence ID" value="EAY14887.1"/>
    <property type="molecule type" value="Genomic_DNA"/>
</dbReference>
<dbReference type="GO" id="GO:0005680">
    <property type="term" value="C:anaphase-promoting complex"/>
    <property type="evidence" value="ECO:0000318"/>
    <property type="project" value="GO_Central"/>
</dbReference>
<evidence type="ECO:0000256" key="3">
    <source>
        <dbReference type="ARBA" id="ARBA00022776"/>
    </source>
</evidence>
<dbReference type="Pfam" id="PF13181">
    <property type="entry name" value="TPR_8"/>
    <property type="match status" value="1"/>
</dbReference>
<feature type="repeat" description="TPR" evidence="7">
    <location>
        <begin position="298"/>
        <end position="331"/>
    </location>
</feature>
<feature type="repeat" description="TPR" evidence="7">
    <location>
        <begin position="400"/>
        <end position="433"/>
    </location>
</feature>
<evidence type="ECO:0000313" key="9">
    <source>
        <dbReference type="EMBL" id="EAY14887.1"/>
    </source>
</evidence>
<name>A2DXD5_TRIV3</name>
<evidence type="ECO:0000259" key="8">
    <source>
        <dbReference type="Pfam" id="PF04049"/>
    </source>
</evidence>
<dbReference type="PANTHER" id="PTHR12558">
    <property type="entry name" value="CELL DIVISION CYCLE 16,23,27"/>
    <property type="match status" value="1"/>
</dbReference>
<dbReference type="GO" id="GO:0051301">
    <property type="term" value="P:cell division"/>
    <property type="evidence" value="ECO:0000318"/>
    <property type="project" value="GO_Central"/>
</dbReference>
<gene>
    <name evidence="9" type="ORF">TVAG_379970</name>
</gene>
<accession>A2DXD5</accession>
<keyword evidence="6" id="KW-0131">Cell cycle</keyword>
<dbReference type="Pfam" id="PF13432">
    <property type="entry name" value="TPR_16"/>
    <property type="match status" value="1"/>
</dbReference>
<dbReference type="InterPro" id="IPR011990">
    <property type="entry name" value="TPR-like_helical_dom_sf"/>
</dbReference>
<dbReference type="GO" id="GO:0031145">
    <property type="term" value="P:anaphase-promoting complex-dependent catabolic process"/>
    <property type="evidence" value="ECO:0000318"/>
    <property type="project" value="GO_Central"/>
</dbReference>
<proteinExistence type="predicted"/>
<dbReference type="GO" id="GO:0045842">
    <property type="term" value="P:positive regulation of mitotic metaphase/anaphase transition"/>
    <property type="evidence" value="ECO:0000318"/>
    <property type="project" value="GO_Central"/>
</dbReference>
<evidence type="ECO:0000256" key="4">
    <source>
        <dbReference type="ARBA" id="ARBA00022786"/>
    </source>
</evidence>
<evidence type="ECO:0000313" key="10">
    <source>
        <dbReference type="Proteomes" id="UP000001542"/>
    </source>
</evidence>
<dbReference type="InterPro" id="IPR007192">
    <property type="entry name" value="APC8"/>
</dbReference>
<dbReference type="KEGG" id="tva:4772881"/>
<feature type="domain" description="Cdc23" evidence="8">
    <location>
        <begin position="51"/>
        <end position="217"/>
    </location>
</feature>
<dbReference type="InParanoid" id="A2DXD5"/>
<evidence type="ECO:0000256" key="1">
    <source>
        <dbReference type="ARBA" id="ARBA00022618"/>
    </source>
</evidence>
<keyword evidence="2" id="KW-0677">Repeat</keyword>
<dbReference type="SUPFAM" id="SSF81901">
    <property type="entry name" value="HCP-like"/>
    <property type="match status" value="1"/>
</dbReference>
<dbReference type="RefSeq" id="XP_001327110.1">
    <property type="nucleotide sequence ID" value="XM_001327075.1"/>
</dbReference>
<keyword evidence="10" id="KW-1185">Reference proteome</keyword>
<reference evidence="9" key="2">
    <citation type="journal article" date="2007" name="Science">
        <title>Draft genome sequence of the sexually transmitted pathogen Trichomonas vaginalis.</title>
        <authorList>
            <person name="Carlton J.M."/>
            <person name="Hirt R.P."/>
            <person name="Silva J.C."/>
            <person name="Delcher A.L."/>
            <person name="Schatz M."/>
            <person name="Zhao Q."/>
            <person name="Wortman J.R."/>
            <person name="Bidwell S.L."/>
            <person name="Alsmark U.C.M."/>
            <person name="Besteiro S."/>
            <person name="Sicheritz-Ponten T."/>
            <person name="Noel C.J."/>
            <person name="Dacks J.B."/>
            <person name="Foster P.G."/>
            <person name="Simillion C."/>
            <person name="Van de Peer Y."/>
            <person name="Miranda-Saavedra D."/>
            <person name="Barton G.J."/>
            <person name="Westrop G.D."/>
            <person name="Mueller S."/>
            <person name="Dessi D."/>
            <person name="Fiori P.L."/>
            <person name="Ren Q."/>
            <person name="Paulsen I."/>
            <person name="Zhang H."/>
            <person name="Bastida-Corcuera F.D."/>
            <person name="Simoes-Barbosa A."/>
            <person name="Brown M.T."/>
            <person name="Hayes R.D."/>
            <person name="Mukherjee M."/>
            <person name="Okumura C.Y."/>
            <person name="Schneider R."/>
            <person name="Smith A.J."/>
            <person name="Vanacova S."/>
            <person name="Villalvazo M."/>
            <person name="Haas B.J."/>
            <person name="Pertea M."/>
            <person name="Feldblyum T.V."/>
            <person name="Utterback T.R."/>
            <person name="Shu C.L."/>
            <person name="Osoegawa K."/>
            <person name="de Jong P.J."/>
            <person name="Hrdy I."/>
            <person name="Horvathova L."/>
            <person name="Zubacova Z."/>
            <person name="Dolezal P."/>
            <person name="Malik S.B."/>
            <person name="Logsdon J.M. Jr."/>
            <person name="Henze K."/>
            <person name="Gupta A."/>
            <person name="Wang C.C."/>
            <person name="Dunne R.L."/>
            <person name="Upcroft J.A."/>
            <person name="Upcroft P."/>
            <person name="White O."/>
            <person name="Salzberg S.L."/>
            <person name="Tang P."/>
            <person name="Chiu C.-H."/>
            <person name="Lee Y.-S."/>
            <person name="Embley T.M."/>
            <person name="Coombs G.H."/>
            <person name="Mottram J.C."/>
            <person name="Tachezy J."/>
            <person name="Fraser-Liggett C.M."/>
            <person name="Johnson P.J."/>
        </authorList>
    </citation>
    <scope>NUCLEOTIDE SEQUENCE [LARGE SCALE GENOMIC DNA]</scope>
    <source>
        <strain evidence="9">G3</strain>
    </source>
</reference>
<dbReference type="VEuPathDB" id="TrichDB:TVAGG3_0925760"/>
<dbReference type="eggNOG" id="KOG1155">
    <property type="taxonomic scope" value="Eukaryota"/>
</dbReference>
<dbReference type="GO" id="GO:0016567">
    <property type="term" value="P:protein ubiquitination"/>
    <property type="evidence" value="ECO:0000318"/>
    <property type="project" value="GO_Central"/>
</dbReference>
<keyword evidence="3" id="KW-0498">Mitosis</keyword>
<dbReference type="Pfam" id="PF04049">
    <property type="entry name" value="ANAPC8"/>
    <property type="match status" value="1"/>
</dbReference>
<sequence length="529" mass="60710">MKNYEIKAEEFANAYIELESRCMTQSSSWVLEFLIELAPEINFSIPPDNIKVSFAKTLFRNGEFKRVQFLLQNETDQKSQTIYFLSKLLDTQRQLQQSIPDDSTFIGDLAVSTKNMFEAYDLIVNEARPYVSNFDALNLYIFALMLTKSGKFEEALKYLIQSLNQFPLNHSGWKLLINILIRFDNNVIGNALSQLPAHITSEIFKIELKSQLQMEDASALFAKLNLPRVAPVIALEASIHYYGRNFEQSALLFAELRNKYPLRLESLELFSHLLFVKEDLAALSELAQKLVQIDKFRPETLTVLGNFFALSGRHEDAIEQFAMCLRFDSDFSFAWTLIGHEYIELQNSSAATAAYIKAFESNPRDFRALYGLGRAFELSRMPFHAILFYRKALTVNPSDSRLWMALGECYEELLQYENAIKCYQRAVCNTDSEGTAIYKLGKLYKETNEDDKAAFCFETFVGKKNVIDAREDSERVDNEREAVSFLANYYLAKKKIDKANIYANMMLQDPSMAQDGKTLMKDINALNKA</sequence>
<dbReference type="PANTHER" id="PTHR12558:SF10">
    <property type="entry name" value="CELL DIVISION CYCLE PROTEIN 23 HOMOLOG"/>
    <property type="match status" value="1"/>
</dbReference>
<keyword evidence="1" id="KW-0132">Cell division</keyword>
<organism evidence="9 10">
    <name type="scientific">Trichomonas vaginalis (strain ATCC PRA-98 / G3)</name>
    <dbReference type="NCBI Taxonomy" id="412133"/>
    <lineage>
        <taxon>Eukaryota</taxon>
        <taxon>Metamonada</taxon>
        <taxon>Parabasalia</taxon>
        <taxon>Trichomonadida</taxon>
        <taxon>Trichomonadidae</taxon>
        <taxon>Trichomonas</taxon>
    </lineage>
</organism>
<dbReference type="SMART" id="SM00028">
    <property type="entry name" value="TPR"/>
    <property type="match status" value="5"/>
</dbReference>
<reference evidence="9" key="1">
    <citation type="submission" date="2006-10" db="EMBL/GenBank/DDBJ databases">
        <authorList>
            <person name="Amadeo P."/>
            <person name="Zhao Q."/>
            <person name="Wortman J."/>
            <person name="Fraser-Liggett C."/>
            <person name="Carlton J."/>
        </authorList>
    </citation>
    <scope>NUCLEOTIDE SEQUENCE</scope>
    <source>
        <strain evidence="9">G3</strain>
    </source>
</reference>
<evidence type="ECO:0000256" key="5">
    <source>
        <dbReference type="ARBA" id="ARBA00022803"/>
    </source>
</evidence>
<dbReference type="Gene3D" id="1.25.40.10">
    <property type="entry name" value="Tetratricopeptide repeat domain"/>
    <property type="match status" value="2"/>
</dbReference>
<evidence type="ECO:0000256" key="7">
    <source>
        <dbReference type="PROSITE-ProRule" id="PRU00339"/>
    </source>
</evidence>
<dbReference type="VEuPathDB" id="TrichDB:TVAG_379970"/>
<dbReference type="Proteomes" id="UP000001542">
    <property type="component" value="Unassembled WGS sequence"/>
</dbReference>
<keyword evidence="4" id="KW-0833">Ubl conjugation pathway</keyword>
<dbReference type="STRING" id="5722.A2DXD5"/>
<dbReference type="PROSITE" id="PS50005">
    <property type="entry name" value="TPR"/>
    <property type="match status" value="3"/>
</dbReference>
<feature type="repeat" description="TPR" evidence="7">
    <location>
        <begin position="332"/>
        <end position="365"/>
    </location>
</feature>
<dbReference type="SUPFAM" id="SSF48452">
    <property type="entry name" value="TPR-like"/>
    <property type="match status" value="1"/>
</dbReference>
<dbReference type="OrthoDB" id="10262026at2759"/>
<dbReference type="SMR" id="A2DXD5"/>
<dbReference type="FunCoup" id="A2DXD5">
    <property type="interactions" value="419"/>
</dbReference>
<evidence type="ECO:0000256" key="6">
    <source>
        <dbReference type="ARBA" id="ARBA00023306"/>
    </source>
</evidence>
<dbReference type="AlphaFoldDB" id="A2DXD5"/>
<dbReference type="InterPro" id="IPR019734">
    <property type="entry name" value="TPR_rpt"/>
</dbReference>